<organism evidence="2 3">
    <name type="scientific">Patellaria atrata CBS 101060</name>
    <dbReference type="NCBI Taxonomy" id="1346257"/>
    <lineage>
        <taxon>Eukaryota</taxon>
        <taxon>Fungi</taxon>
        <taxon>Dikarya</taxon>
        <taxon>Ascomycota</taxon>
        <taxon>Pezizomycotina</taxon>
        <taxon>Dothideomycetes</taxon>
        <taxon>Dothideomycetes incertae sedis</taxon>
        <taxon>Patellariales</taxon>
        <taxon>Patellariaceae</taxon>
        <taxon>Patellaria</taxon>
    </lineage>
</organism>
<feature type="compositionally biased region" description="Basic residues" evidence="1">
    <location>
        <begin position="286"/>
        <end position="296"/>
    </location>
</feature>
<dbReference type="InterPro" id="IPR053030">
    <property type="entry name" value="Ribosomal_biogenesis_FAF1-like"/>
</dbReference>
<protein>
    <recommendedName>
        <fullName evidence="4">Protein FAF1</fullName>
    </recommendedName>
</protein>
<name>A0A9P4SEQ3_9PEZI</name>
<feature type="compositionally biased region" description="Low complexity" evidence="1">
    <location>
        <begin position="115"/>
        <end position="134"/>
    </location>
</feature>
<dbReference type="OrthoDB" id="5556956at2759"/>
<proteinExistence type="predicted"/>
<evidence type="ECO:0008006" key="4">
    <source>
        <dbReference type="Google" id="ProtNLM"/>
    </source>
</evidence>
<dbReference type="InterPro" id="IPR027973">
    <property type="entry name" value="FSAF1-like"/>
</dbReference>
<evidence type="ECO:0000256" key="1">
    <source>
        <dbReference type="SAM" id="MobiDB-lite"/>
    </source>
</evidence>
<dbReference type="PANTHER" id="PTHR28096">
    <property type="entry name" value="PROTEIN FAF1"/>
    <property type="match status" value="1"/>
</dbReference>
<dbReference type="GO" id="GO:0000462">
    <property type="term" value="P:maturation of SSU-rRNA from tricistronic rRNA transcript (SSU-rRNA, 5.8S rRNA, LSU-rRNA)"/>
    <property type="evidence" value="ECO:0007669"/>
    <property type="project" value="TreeGrafter"/>
</dbReference>
<dbReference type="Proteomes" id="UP000799429">
    <property type="component" value="Unassembled WGS sequence"/>
</dbReference>
<sequence length="296" mass="32632">MAVVLGMRKRQTQTTLAKRKQPSLCSSEDSNEDLQAVFRRHFEAQFKPLDKKPAPKPQEQPQISDLEDGEEEEEEEEEDWAGLSPSPEPAVEIIEHVTTTTSTRASKSELKAFHSSKPPSLLPTLSLSTSNPPSKADEDDTTEAQNLKNDLALQRLLSESHLLSSLSTSTSLDLSLTGRHRHKSTDLRLLTLGARSSLTDPLAQKMPMAMRRGILGKQAERESKRRKEARENGVILERAVGGSAKKRRERRERGVGAPTVGRFKGGTLSLSRRDVASITGAAQGGKGRRKGKGRKR</sequence>
<gene>
    <name evidence="2" type="ORF">M501DRAFT_1000687</name>
</gene>
<dbReference type="GO" id="GO:0005730">
    <property type="term" value="C:nucleolus"/>
    <property type="evidence" value="ECO:0007669"/>
    <property type="project" value="TreeGrafter"/>
</dbReference>
<dbReference type="PANTHER" id="PTHR28096:SF1">
    <property type="entry name" value="PROTEIN FAF1"/>
    <property type="match status" value="1"/>
</dbReference>
<keyword evidence="3" id="KW-1185">Reference proteome</keyword>
<feature type="compositionally biased region" description="Basic and acidic residues" evidence="1">
    <location>
        <begin position="44"/>
        <end position="53"/>
    </location>
</feature>
<comment type="caution">
    <text evidence="2">The sequence shown here is derived from an EMBL/GenBank/DDBJ whole genome shotgun (WGS) entry which is preliminary data.</text>
</comment>
<dbReference type="EMBL" id="MU006091">
    <property type="protein sequence ID" value="KAF2841461.1"/>
    <property type="molecule type" value="Genomic_DNA"/>
</dbReference>
<accession>A0A9P4SEQ3</accession>
<feature type="compositionally biased region" description="Acidic residues" evidence="1">
    <location>
        <begin position="65"/>
        <end position="80"/>
    </location>
</feature>
<evidence type="ECO:0000313" key="2">
    <source>
        <dbReference type="EMBL" id="KAF2841461.1"/>
    </source>
</evidence>
<feature type="region of interest" description="Disordered" evidence="1">
    <location>
        <begin position="1"/>
        <end position="32"/>
    </location>
</feature>
<reference evidence="2" key="1">
    <citation type="journal article" date="2020" name="Stud. Mycol.">
        <title>101 Dothideomycetes genomes: a test case for predicting lifestyles and emergence of pathogens.</title>
        <authorList>
            <person name="Haridas S."/>
            <person name="Albert R."/>
            <person name="Binder M."/>
            <person name="Bloem J."/>
            <person name="Labutti K."/>
            <person name="Salamov A."/>
            <person name="Andreopoulos B."/>
            <person name="Baker S."/>
            <person name="Barry K."/>
            <person name="Bills G."/>
            <person name="Bluhm B."/>
            <person name="Cannon C."/>
            <person name="Castanera R."/>
            <person name="Culley D."/>
            <person name="Daum C."/>
            <person name="Ezra D."/>
            <person name="Gonzalez J."/>
            <person name="Henrissat B."/>
            <person name="Kuo A."/>
            <person name="Liang C."/>
            <person name="Lipzen A."/>
            <person name="Lutzoni F."/>
            <person name="Magnuson J."/>
            <person name="Mondo S."/>
            <person name="Nolan M."/>
            <person name="Ohm R."/>
            <person name="Pangilinan J."/>
            <person name="Park H.-J."/>
            <person name="Ramirez L."/>
            <person name="Alfaro M."/>
            <person name="Sun H."/>
            <person name="Tritt A."/>
            <person name="Yoshinaga Y."/>
            <person name="Zwiers L.-H."/>
            <person name="Turgeon B."/>
            <person name="Goodwin S."/>
            <person name="Spatafora J."/>
            <person name="Crous P."/>
            <person name="Grigoriev I."/>
        </authorList>
    </citation>
    <scope>NUCLEOTIDE SEQUENCE</scope>
    <source>
        <strain evidence="2">CBS 101060</strain>
    </source>
</reference>
<feature type="region of interest" description="Disordered" evidence="1">
    <location>
        <begin position="44"/>
        <end position="142"/>
    </location>
</feature>
<dbReference type="Pfam" id="PF15375">
    <property type="entry name" value="FSAF1"/>
    <property type="match status" value="1"/>
</dbReference>
<evidence type="ECO:0000313" key="3">
    <source>
        <dbReference type="Proteomes" id="UP000799429"/>
    </source>
</evidence>
<dbReference type="AlphaFoldDB" id="A0A9P4SEQ3"/>
<feature type="compositionally biased region" description="Basic residues" evidence="1">
    <location>
        <begin position="7"/>
        <end position="21"/>
    </location>
</feature>
<feature type="region of interest" description="Disordered" evidence="1">
    <location>
        <begin position="236"/>
        <end position="296"/>
    </location>
</feature>